<reference evidence="2" key="1">
    <citation type="journal article" date="2019" name="Int. J. Syst. Evol. Microbiol.">
        <title>The Global Catalogue of Microorganisms (GCM) 10K type strain sequencing project: providing services to taxonomists for standard genome sequencing and annotation.</title>
        <authorList>
            <consortium name="The Broad Institute Genomics Platform"/>
            <consortium name="The Broad Institute Genome Sequencing Center for Infectious Disease"/>
            <person name="Wu L."/>
            <person name="Ma J."/>
        </authorList>
    </citation>
    <scope>NUCLEOTIDE SEQUENCE [LARGE SCALE GENOMIC DNA]</scope>
    <source>
        <strain evidence="2">KACC 13778</strain>
    </source>
</reference>
<organism evidence="1 2">
    <name type="scientific">Nocardioides caricicola</name>
    <dbReference type="NCBI Taxonomy" id="634770"/>
    <lineage>
        <taxon>Bacteria</taxon>
        <taxon>Bacillati</taxon>
        <taxon>Actinomycetota</taxon>
        <taxon>Actinomycetes</taxon>
        <taxon>Propionibacteriales</taxon>
        <taxon>Nocardioidaceae</taxon>
        <taxon>Nocardioides</taxon>
    </lineage>
</organism>
<dbReference type="InterPro" id="IPR024747">
    <property type="entry name" value="Pyridox_Oxase-rel"/>
</dbReference>
<dbReference type="EMBL" id="JBHSMD010000011">
    <property type="protein sequence ID" value="MFC5495803.1"/>
    <property type="molecule type" value="Genomic_DNA"/>
</dbReference>
<name>A0ABW0N998_9ACTN</name>
<gene>
    <name evidence="1" type="ORF">ACFPKY_22040</name>
</gene>
<dbReference type="RefSeq" id="WP_345182395.1">
    <property type="nucleotide sequence ID" value="NZ_BAABFQ010000010.1"/>
</dbReference>
<dbReference type="Gene3D" id="2.30.110.10">
    <property type="entry name" value="Electron Transport, Fmn-binding Protein, Chain A"/>
    <property type="match status" value="1"/>
</dbReference>
<dbReference type="InterPro" id="IPR012349">
    <property type="entry name" value="Split_barrel_FMN-bd"/>
</dbReference>
<dbReference type="Pfam" id="PF12900">
    <property type="entry name" value="Pyridox_ox_2"/>
    <property type="match status" value="1"/>
</dbReference>
<comment type="caution">
    <text evidence="1">The sequence shown here is derived from an EMBL/GenBank/DDBJ whole genome shotgun (WGS) entry which is preliminary data.</text>
</comment>
<accession>A0ABW0N998</accession>
<dbReference type="SUPFAM" id="SSF50475">
    <property type="entry name" value="FMN-binding split barrel"/>
    <property type="match status" value="1"/>
</dbReference>
<protein>
    <submittedName>
        <fullName evidence="1">Pyridoxamine 5'-phosphate oxidase family protein</fullName>
    </submittedName>
</protein>
<evidence type="ECO:0000313" key="1">
    <source>
        <dbReference type="EMBL" id="MFC5495803.1"/>
    </source>
</evidence>
<evidence type="ECO:0000313" key="2">
    <source>
        <dbReference type="Proteomes" id="UP001595956"/>
    </source>
</evidence>
<proteinExistence type="predicted"/>
<dbReference type="Proteomes" id="UP001595956">
    <property type="component" value="Unassembled WGS sequence"/>
</dbReference>
<keyword evidence="2" id="KW-1185">Reference proteome</keyword>
<sequence length="130" mass="14233">MTGIPSPAILTAYDCWRLLEHEEIARVAWATGDTAAVVPVNFTVVDGALWFRVHPSSALGQQCRGGRVAVEVDHLDGSDRSAWSVVVQGTAQPVDIHDVPDQAMEIRLWPAGPFSMFVRVEPDEVTGRRL</sequence>